<evidence type="ECO:0000313" key="3">
    <source>
        <dbReference type="Proteomes" id="UP001159405"/>
    </source>
</evidence>
<accession>A0ABN8P1E8</accession>
<proteinExistence type="predicted"/>
<feature type="region of interest" description="Disordered" evidence="1">
    <location>
        <begin position="1"/>
        <end position="31"/>
    </location>
</feature>
<dbReference type="Proteomes" id="UP001159405">
    <property type="component" value="Unassembled WGS sequence"/>
</dbReference>
<evidence type="ECO:0000256" key="1">
    <source>
        <dbReference type="SAM" id="MobiDB-lite"/>
    </source>
</evidence>
<dbReference type="EMBL" id="CALNXK010000042">
    <property type="protein sequence ID" value="CAH3126455.1"/>
    <property type="molecule type" value="Genomic_DNA"/>
</dbReference>
<reference evidence="2 3" key="1">
    <citation type="submission" date="2022-05" db="EMBL/GenBank/DDBJ databases">
        <authorList>
            <consortium name="Genoscope - CEA"/>
            <person name="William W."/>
        </authorList>
    </citation>
    <scope>NUCLEOTIDE SEQUENCE [LARGE SCALE GENOMIC DNA]</scope>
</reference>
<feature type="compositionally biased region" description="Basic and acidic residues" evidence="1">
    <location>
        <begin position="18"/>
        <end position="31"/>
    </location>
</feature>
<sequence>MLELMGLDDEKEDITDQGARDRDTEKKQANKDYVEKRFHTRAQGVREGDWVLLEQKRQNKSSSSCEKEPYELMARALICVCNSCVCISYTGYGTNAGDTYYNNSTNRDSKDVFTTSSSGNTP</sequence>
<evidence type="ECO:0000313" key="2">
    <source>
        <dbReference type="EMBL" id="CAH3126455.1"/>
    </source>
</evidence>
<comment type="caution">
    <text evidence="2">The sequence shown here is derived from an EMBL/GenBank/DDBJ whole genome shotgun (WGS) entry which is preliminary data.</text>
</comment>
<name>A0ABN8P1E8_9CNID</name>
<feature type="compositionally biased region" description="Acidic residues" evidence="1">
    <location>
        <begin position="1"/>
        <end position="15"/>
    </location>
</feature>
<protein>
    <submittedName>
        <fullName evidence="2">Uncharacterized protein</fullName>
    </submittedName>
</protein>
<organism evidence="2 3">
    <name type="scientific">Porites lobata</name>
    <dbReference type="NCBI Taxonomy" id="104759"/>
    <lineage>
        <taxon>Eukaryota</taxon>
        <taxon>Metazoa</taxon>
        <taxon>Cnidaria</taxon>
        <taxon>Anthozoa</taxon>
        <taxon>Hexacorallia</taxon>
        <taxon>Scleractinia</taxon>
        <taxon>Fungiina</taxon>
        <taxon>Poritidae</taxon>
        <taxon>Porites</taxon>
    </lineage>
</organism>
<gene>
    <name evidence="2" type="ORF">PLOB_00032435</name>
</gene>
<keyword evidence="3" id="KW-1185">Reference proteome</keyword>
<feature type="region of interest" description="Disordered" evidence="1">
    <location>
        <begin position="99"/>
        <end position="122"/>
    </location>
</feature>